<name>A0A1H1FB91_NATTX</name>
<accession>A0A1H1FB91</accession>
<dbReference type="RefSeq" id="WP_090380756.1">
    <property type="nucleotide sequence ID" value="NZ_FNLC01000002.1"/>
</dbReference>
<keyword evidence="3" id="KW-1185">Reference proteome</keyword>
<feature type="region of interest" description="Disordered" evidence="1">
    <location>
        <begin position="1"/>
        <end position="21"/>
    </location>
</feature>
<dbReference type="AlphaFoldDB" id="A0A1H1FB91"/>
<proteinExistence type="predicted"/>
<dbReference type="Proteomes" id="UP000198848">
    <property type="component" value="Unassembled WGS sequence"/>
</dbReference>
<evidence type="ECO:0000313" key="3">
    <source>
        <dbReference type="Proteomes" id="UP000198848"/>
    </source>
</evidence>
<gene>
    <name evidence="2" type="ORF">SAMN04489842_1892</name>
</gene>
<organism evidence="2 3">
    <name type="scientific">Natronobacterium texcoconense</name>
    <dbReference type="NCBI Taxonomy" id="1095778"/>
    <lineage>
        <taxon>Archaea</taxon>
        <taxon>Methanobacteriati</taxon>
        <taxon>Methanobacteriota</taxon>
        <taxon>Stenosarchaea group</taxon>
        <taxon>Halobacteria</taxon>
        <taxon>Halobacteriales</taxon>
        <taxon>Natrialbaceae</taxon>
        <taxon>Natronobacterium</taxon>
    </lineage>
</organism>
<evidence type="ECO:0000313" key="2">
    <source>
        <dbReference type="EMBL" id="SDQ98024.1"/>
    </source>
</evidence>
<reference evidence="3" key="1">
    <citation type="submission" date="2016-10" db="EMBL/GenBank/DDBJ databases">
        <authorList>
            <person name="Varghese N."/>
            <person name="Submissions S."/>
        </authorList>
    </citation>
    <scope>NUCLEOTIDE SEQUENCE [LARGE SCALE GENOMIC DNA]</scope>
    <source>
        <strain evidence="3">DSM 24767</strain>
    </source>
</reference>
<dbReference type="STRING" id="1095778.SAMN04489842_1892"/>
<dbReference type="OrthoDB" id="269373at2157"/>
<evidence type="ECO:0000256" key="1">
    <source>
        <dbReference type="SAM" id="MobiDB-lite"/>
    </source>
</evidence>
<dbReference type="EMBL" id="FNLC01000002">
    <property type="protein sequence ID" value="SDQ98024.1"/>
    <property type="molecule type" value="Genomic_DNA"/>
</dbReference>
<sequence length="156" mass="18254">MGKFDPVQWETVEEATGPPADEVTTHVERLQDEVYDADPYEAVKTIHDALYAEDVDRTVPSLGEPFVTAYLLEKEGIITPGDDEADGEYRSLVDRRPDRDRLEELFWERERTLWWIGLLTGVHPSLVTYWCYEYDVPLMERNFSEESLERIRAVRE</sequence>
<protein>
    <submittedName>
        <fullName evidence="2">Uncharacterized protein</fullName>
    </submittedName>
</protein>